<dbReference type="OrthoDB" id="9805366at2"/>
<dbReference type="InterPro" id="IPR002213">
    <property type="entry name" value="UDP_glucos_trans"/>
</dbReference>
<dbReference type="AlphaFoldDB" id="A0A0U5KWS7"/>
<organism evidence="4 5">
    <name type="scientific">Duffyella gerundensis</name>
    <dbReference type="NCBI Taxonomy" id="1619313"/>
    <lineage>
        <taxon>Bacteria</taxon>
        <taxon>Pseudomonadati</taxon>
        <taxon>Pseudomonadota</taxon>
        <taxon>Gammaproteobacteria</taxon>
        <taxon>Enterobacterales</taxon>
        <taxon>Erwiniaceae</taxon>
        <taxon>Duffyella</taxon>
    </lineage>
</organism>
<dbReference type="EMBL" id="LN907827">
    <property type="protein sequence ID" value="CUU22457.1"/>
    <property type="molecule type" value="Genomic_DNA"/>
</dbReference>
<dbReference type="RefSeq" id="WP_067426990.1">
    <property type="nucleotide sequence ID" value="NZ_LN907827.1"/>
</dbReference>
<accession>A0A0U5KWS7</accession>
<dbReference type="SUPFAM" id="SSF53756">
    <property type="entry name" value="UDP-Glycosyltransferase/glycogen phosphorylase"/>
    <property type="match status" value="1"/>
</dbReference>
<dbReference type="PROSITE" id="PS00375">
    <property type="entry name" value="UDPGT"/>
    <property type="match status" value="1"/>
</dbReference>
<dbReference type="Proteomes" id="UP000059419">
    <property type="component" value="Chromosome 1"/>
</dbReference>
<keyword evidence="5" id="KW-1185">Reference proteome</keyword>
<evidence type="ECO:0000313" key="5">
    <source>
        <dbReference type="Proteomes" id="UP000059419"/>
    </source>
</evidence>
<dbReference type="Gene3D" id="3.40.50.2000">
    <property type="entry name" value="Glycogen Phosphorylase B"/>
    <property type="match status" value="2"/>
</dbReference>
<dbReference type="PANTHER" id="PTHR48043:SF145">
    <property type="entry name" value="FI06409P-RELATED"/>
    <property type="match status" value="1"/>
</dbReference>
<evidence type="ECO:0000256" key="3">
    <source>
        <dbReference type="RuleBase" id="RU003718"/>
    </source>
</evidence>
<dbReference type="PATRIC" id="fig|1619313.3.peg.226"/>
<proteinExistence type="inferred from homology"/>
<sequence length="424" mass="45699">MSHYAVIAPPLYSHYQAMQALAQSLIARGHRITFVHQQDARRLLSDAAIGFMPVGHLSHPPGSLDKTLRLAANPSGLSIFRLISDMSRTTDMLCRDLPAALRTLAVEGLIVDQMEAAGGLVAEALGLPFVSVACALPVNREPGMPLPVMPFAWGTNPRAMKLFESSSRVYDWMMRRHGKVIAQHAQAFNLPPRHALHECLSPLAQISQTPPELDFPRQALPDHFHAVGPLRAEKSGQPLALPWPIDNQRPFVFASLGTLQGHRFRLFSTIARACRSLDVQLLIAHCGGLDAAQSEQLKNSGATFVTDFADQRSVLQQAQAVITHGGLNTVVDAIASATPILAIPIAFDQPGVAARVAWHGLGRRVSRFASADKLAGHLQSLLSDAAFAQRLSALQPALQQAGGAQRAAMIVEQALGQHPQRAAS</sequence>
<dbReference type="InterPro" id="IPR050271">
    <property type="entry name" value="UDP-glycosyltransferase"/>
</dbReference>
<gene>
    <name evidence="4" type="primary">crtX</name>
    <name evidence="4" type="ORF">EM595_0220</name>
</gene>
<dbReference type="CDD" id="cd03784">
    <property type="entry name" value="GT1_Gtf-like"/>
    <property type="match status" value="1"/>
</dbReference>
<keyword evidence="1 3" id="KW-0328">Glycosyltransferase</keyword>
<dbReference type="KEGG" id="ege:EM595_0220"/>
<evidence type="ECO:0000256" key="2">
    <source>
        <dbReference type="ARBA" id="ARBA00022679"/>
    </source>
</evidence>
<dbReference type="GO" id="GO:0008194">
    <property type="term" value="F:UDP-glycosyltransferase activity"/>
    <property type="evidence" value="ECO:0007669"/>
    <property type="project" value="InterPro"/>
</dbReference>
<protein>
    <submittedName>
        <fullName evidence="4">Zeaxanthin glucosyltransferase</fullName>
        <ecNumber evidence="4">2.4.1.276</ecNumber>
    </submittedName>
</protein>
<evidence type="ECO:0000256" key="1">
    <source>
        <dbReference type="ARBA" id="ARBA00022676"/>
    </source>
</evidence>
<dbReference type="STRING" id="1619313.EM595_0220"/>
<keyword evidence="2 3" id="KW-0808">Transferase</keyword>
<dbReference type="Pfam" id="PF00201">
    <property type="entry name" value="UDPGT"/>
    <property type="match status" value="1"/>
</dbReference>
<dbReference type="PANTHER" id="PTHR48043">
    <property type="entry name" value="EG:EG0003.4 PROTEIN-RELATED"/>
    <property type="match status" value="1"/>
</dbReference>
<name>A0A0U5KWS7_9GAMM</name>
<reference evidence="5" key="1">
    <citation type="submission" date="2015-11" db="EMBL/GenBank/DDBJ databases">
        <authorList>
            <person name="Blom J."/>
        </authorList>
    </citation>
    <scope>NUCLEOTIDE SEQUENCE [LARGE SCALE GENOMIC DNA]</scope>
</reference>
<comment type="similarity">
    <text evidence="3">Belongs to the UDP-glycosyltransferase family.</text>
</comment>
<dbReference type="EC" id="2.4.1.276" evidence="4"/>
<evidence type="ECO:0000313" key="4">
    <source>
        <dbReference type="EMBL" id="CUU22457.1"/>
    </source>
</evidence>
<dbReference type="InterPro" id="IPR035595">
    <property type="entry name" value="UDP_glycos_trans_CS"/>
</dbReference>